<proteinExistence type="predicted"/>
<feature type="compositionally biased region" description="Polar residues" evidence="1">
    <location>
        <begin position="760"/>
        <end position="775"/>
    </location>
</feature>
<feature type="compositionally biased region" description="Polar residues" evidence="1">
    <location>
        <begin position="328"/>
        <end position="337"/>
    </location>
</feature>
<feature type="compositionally biased region" description="Basic and acidic residues" evidence="1">
    <location>
        <begin position="905"/>
        <end position="933"/>
    </location>
</feature>
<evidence type="ECO:0000313" key="2">
    <source>
        <dbReference type="EMBL" id="CAL1546119.1"/>
    </source>
</evidence>
<dbReference type="EMBL" id="CAXITT010000774">
    <property type="protein sequence ID" value="CAL1546119.1"/>
    <property type="molecule type" value="Genomic_DNA"/>
</dbReference>
<organism evidence="2 3">
    <name type="scientific">Lymnaea stagnalis</name>
    <name type="common">Great pond snail</name>
    <name type="synonym">Helix stagnalis</name>
    <dbReference type="NCBI Taxonomy" id="6523"/>
    <lineage>
        <taxon>Eukaryota</taxon>
        <taxon>Metazoa</taxon>
        <taxon>Spiralia</taxon>
        <taxon>Lophotrochozoa</taxon>
        <taxon>Mollusca</taxon>
        <taxon>Gastropoda</taxon>
        <taxon>Heterobranchia</taxon>
        <taxon>Euthyneura</taxon>
        <taxon>Panpulmonata</taxon>
        <taxon>Hygrophila</taxon>
        <taxon>Lymnaeoidea</taxon>
        <taxon>Lymnaeidae</taxon>
        <taxon>Lymnaea</taxon>
    </lineage>
</organism>
<sequence>MSTSLLSTLSRGYGPWMGSIDNKHENLPSLDSNTAQHRHGPTVLTKDSTTFSGVPIADDGHLELPKTFLTRKGALILFTAPDELPVEPPRSPRLRRKRHKQKDFIDLSLKLRTLERLSLSVLQFGDKSYDKESASITDRDNSLFLSFLHDLSKEKNDSDAHSQPGGDFKFYVRDLKRRASCRFHGARDASPHRARSAELQELLDELEQVWPHTSNQREDSIATDGNDFFYPASPALGQNAERCLSRHRVLSSKKLAGSLKSINYMGRPFTADGSFGSLRAPQNIRNGRAKSAVSAVWGSDFPSSEKQPKSKHQAQNQLRSISDKSKVFDSSSRSYSQAKIKDITSWGEDKQPGDVSDENEDMQSQSGTEIEIKISGKHTSHSPSKLDKVYASTQSDLNNDIDAMLAEAASVLSSLAEDEDIDVPYGDLSETEEDFQLQDEWPGEQHDTLPRRRSPIVMSRIKQKQPMDPGLAQPLRPQYSNVMDVDDSSSTADRDAQTGIESNYATPFPSSRVITPTSGVTGDQAEEQDTAPVQPSMATDNDQLDEASLQIKREEERAAKLAALDYLLRPTNPPPVEIKSEETPLEEIEEEVFVELEKAKPPAPKRREQPVEVKKALIEDEVKEVESTDNRREEDVPQISERVLKEKEERERKSAKLREDKEKAEMKKKEEEEKLRQQKEEKAKAAEERLKTRAAEAARKKEEDRKKQEEEAVSEIHLVPIPPAAKKPGTVTRGKGVKPGKKEVKGPPKTQFVKPLDIIGSQQEDAKSLQTSDNLKSAPVEKLQRTSPKLKIAAQKEEPEVPEHLIEMFARKTEQEAEQEMEEEILKMKLAVDNALGESVVESEGTEGLTEEDFKLAQEALMAKIKMAEEDILENASPRAEVKNVSQKKAPKPEKKVPVSRKKKIPEVKRDPTKEREAMKEKERQEKQRRLEEARALQQKIHLKEEARKAKEAEAKRKAEELKERMEAIREEEAELERAEQDAREQLAAVRKAQREEREARRKADLERKKNQAIEKREKEKAMARAAREKEQEMLDSIADAEMARRLKEEEEAKREEEEMAAQEKFEAELLEAQKAAEEEEEKLRELERQAEEEAFQRIINEKEEAEERRWKLEEQARNMREEEERLQREMLEEEQKLEEERRKKEDEEEMRRNQEKGRLEKLQQMEEEARERLRAELDKRRAWALQRREQNLKVRAYIDAIRQTQGITEPWTFSYFVKWPKESYMRPMGQDPKKNKGPQKPRPKPPAPAEVSADTAVDQSAVEDTVG</sequence>
<keyword evidence="3" id="KW-1185">Reference proteome</keyword>
<feature type="region of interest" description="Disordered" evidence="1">
    <location>
        <begin position="873"/>
        <end position="933"/>
    </location>
</feature>
<gene>
    <name evidence="2" type="ORF">GSLYS_00019496001</name>
</gene>
<dbReference type="Proteomes" id="UP001497497">
    <property type="component" value="Unassembled WGS sequence"/>
</dbReference>
<comment type="caution">
    <text evidence="2">The sequence shown here is derived from an EMBL/GenBank/DDBJ whole genome shotgun (WGS) entry which is preliminary data.</text>
</comment>
<accession>A0AAV2IGD0</accession>
<evidence type="ECO:0000313" key="3">
    <source>
        <dbReference type="Proteomes" id="UP001497497"/>
    </source>
</evidence>
<feature type="compositionally biased region" description="Basic and acidic residues" evidence="1">
    <location>
        <begin position="596"/>
        <end position="635"/>
    </location>
</feature>
<feature type="compositionally biased region" description="Basic and acidic residues" evidence="1">
    <location>
        <begin position="993"/>
        <end position="1033"/>
    </location>
</feature>
<dbReference type="AlphaFoldDB" id="A0AAV2IGD0"/>
<protein>
    <submittedName>
        <fullName evidence="2">Uncharacterized protein</fullName>
    </submittedName>
</protein>
<feature type="compositionally biased region" description="Basic and acidic residues" evidence="1">
    <location>
        <begin position="339"/>
        <end position="352"/>
    </location>
</feature>
<feature type="region of interest" description="Disordered" evidence="1">
    <location>
        <begin position="596"/>
        <end position="803"/>
    </location>
</feature>
<feature type="region of interest" description="Disordered" evidence="1">
    <location>
        <begin position="299"/>
        <end position="386"/>
    </location>
</feature>
<feature type="compositionally biased region" description="Basic and acidic residues" evidence="1">
    <location>
        <begin position="642"/>
        <end position="710"/>
    </location>
</feature>
<dbReference type="InterPro" id="IPR031440">
    <property type="entry name" value="DUF4670"/>
</dbReference>
<feature type="region of interest" description="Disordered" evidence="1">
    <location>
        <begin position="987"/>
        <end position="1036"/>
    </location>
</feature>
<feature type="region of interest" description="Disordered" evidence="1">
    <location>
        <begin position="27"/>
        <end position="46"/>
    </location>
</feature>
<feature type="region of interest" description="Disordered" evidence="1">
    <location>
        <begin position="1225"/>
        <end position="1268"/>
    </location>
</feature>
<evidence type="ECO:0000256" key="1">
    <source>
        <dbReference type="SAM" id="MobiDB-lite"/>
    </source>
</evidence>
<feature type="region of interest" description="Disordered" evidence="1">
    <location>
        <begin position="1117"/>
        <end position="1171"/>
    </location>
</feature>
<feature type="compositionally biased region" description="Basic and acidic residues" evidence="1">
    <location>
        <begin position="794"/>
        <end position="803"/>
    </location>
</feature>
<reference evidence="2 3" key="1">
    <citation type="submission" date="2024-04" db="EMBL/GenBank/DDBJ databases">
        <authorList>
            <consortium name="Genoscope - CEA"/>
            <person name="William W."/>
        </authorList>
    </citation>
    <scope>NUCLEOTIDE SEQUENCE [LARGE SCALE GENOMIC DNA]</scope>
</reference>
<feature type="compositionally biased region" description="Polar residues" evidence="1">
    <location>
        <begin position="531"/>
        <end position="541"/>
    </location>
</feature>
<feature type="region of interest" description="Disordered" evidence="1">
    <location>
        <begin position="424"/>
        <end position="542"/>
    </location>
</feature>
<dbReference type="PANTHER" id="PTHR21937:SF6">
    <property type="entry name" value="CCDC66 DOMAIN-CONTAINING PROTEIN"/>
    <property type="match status" value="1"/>
</dbReference>
<dbReference type="PANTHER" id="PTHR21937">
    <property type="entry name" value="CCDC66 DOMAIN-CONTAINING PROTEIN"/>
    <property type="match status" value="1"/>
</dbReference>
<feature type="compositionally biased region" description="Polar residues" evidence="1">
    <location>
        <begin position="499"/>
        <end position="521"/>
    </location>
</feature>
<name>A0AAV2IGD0_LYMST</name>